<dbReference type="Pfam" id="PF01148">
    <property type="entry name" value="CTP_transf_1"/>
    <property type="match status" value="1"/>
</dbReference>
<name>A0A1Y1QEZ4_9GAMM</name>
<keyword evidence="3 7" id="KW-0808">Transferase</keyword>
<comment type="caution">
    <text evidence="9">The sequence shown here is derived from an EMBL/GenBank/DDBJ whole genome shotgun (WGS) entry which is preliminary data.</text>
</comment>
<evidence type="ECO:0000256" key="7">
    <source>
        <dbReference type="RuleBase" id="RU003938"/>
    </source>
</evidence>
<feature type="transmembrane region" description="Helical" evidence="8">
    <location>
        <begin position="7"/>
        <end position="30"/>
    </location>
</feature>
<sequence>MIEAIINLFSGAGGTVLLVILGLLGFASLWVFGLRRKTSSVELKARVQSWWFIVVAFILGVMLNTTLAMVFFGLVSYLALKEYFTLIPTRLTERRIIFYAYLAIIAQYTFAGMAWYGMFIIWIPVYLFLLLPFRQVLIGETQGFLANTSRVQWGLMMFVFGLSHLAYMTTLPATLNNPQVAGKELVLYLVLLTELNDILQYLWGKGFGKHKIIPKVSPNKTVEGFVGAFVCITALAVLFAPLTPLLWYQALFAGMLISGAGFVGDVVISMIKRDIGVKDSGHLLPGHGGILDRVDSLTYTAPLFFHYVYYLYY</sequence>
<evidence type="ECO:0000313" key="10">
    <source>
        <dbReference type="Proteomes" id="UP000192491"/>
    </source>
</evidence>
<feature type="transmembrane region" description="Helical" evidence="8">
    <location>
        <begin position="121"/>
        <end position="139"/>
    </location>
</feature>
<evidence type="ECO:0000256" key="4">
    <source>
        <dbReference type="ARBA" id="ARBA00022692"/>
    </source>
</evidence>
<dbReference type="PROSITE" id="PS01315">
    <property type="entry name" value="CDS"/>
    <property type="match status" value="1"/>
</dbReference>
<comment type="similarity">
    <text evidence="2 7">Belongs to the CDS family.</text>
</comment>
<feature type="transmembrane region" description="Helical" evidence="8">
    <location>
        <begin position="50"/>
        <end position="75"/>
    </location>
</feature>
<gene>
    <name evidence="9" type="ORF">BWK73_37310</name>
</gene>
<dbReference type="GO" id="GO:0005886">
    <property type="term" value="C:plasma membrane"/>
    <property type="evidence" value="ECO:0007669"/>
    <property type="project" value="TreeGrafter"/>
</dbReference>
<dbReference type="GO" id="GO:0016024">
    <property type="term" value="P:CDP-diacylglycerol biosynthetic process"/>
    <property type="evidence" value="ECO:0007669"/>
    <property type="project" value="UniProtKB-UniPathway"/>
</dbReference>
<evidence type="ECO:0000256" key="8">
    <source>
        <dbReference type="SAM" id="Phobius"/>
    </source>
</evidence>
<dbReference type="EMBL" id="MTEJ01000359">
    <property type="protein sequence ID" value="OQX04097.1"/>
    <property type="molecule type" value="Genomic_DNA"/>
</dbReference>
<dbReference type="GO" id="GO:0004605">
    <property type="term" value="F:phosphatidate cytidylyltransferase activity"/>
    <property type="evidence" value="ECO:0007669"/>
    <property type="project" value="UniProtKB-EC"/>
</dbReference>
<feature type="transmembrane region" description="Helical" evidence="8">
    <location>
        <begin position="224"/>
        <end position="240"/>
    </location>
</feature>
<feature type="transmembrane region" description="Helical" evidence="8">
    <location>
        <begin position="246"/>
        <end position="268"/>
    </location>
</feature>
<dbReference type="InterPro" id="IPR000374">
    <property type="entry name" value="PC_trans"/>
</dbReference>
<organism evidence="9 10">
    <name type="scientific">Thiothrix lacustris</name>
    <dbReference type="NCBI Taxonomy" id="525917"/>
    <lineage>
        <taxon>Bacteria</taxon>
        <taxon>Pseudomonadati</taxon>
        <taxon>Pseudomonadota</taxon>
        <taxon>Gammaproteobacteria</taxon>
        <taxon>Thiotrichales</taxon>
        <taxon>Thiotrichaceae</taxon>
        <taxon>Thiothrix</taxon>
    </lineage>
</organism>
<dbReference type="AlphaFoldDB" id="A0A1Y1QEZ4"/>
<protein>
    <recommendedName>
        <fullName evidence="7">Phosphatidate cytidylyltransferase</fullName>
        <ecNumber evidence="7">2.7.7.41</ecNumber>
    </recommendedName>
</protein>
<keyword evidence="7 9" id="KW-0548">Nucleotidyltransferase</keyword>
<feature type="transmembrane region" description="Helical" evidence="8">
    <location>
        <begin position="185"/>
        <end position="203"/>
    </location>
</feature>
<dbReference type="PANTHER" id="PTHR43535">
    <property type="entry name" value="PHOSPHATIDATE CYTIDYLYLTRANSFERASE"/>
    <property type="match status" value="1"/>
</dbReference>
<dbReference type="PANTHER" id="PTHR43535:SF1">
    <property type="entry name" value="PHOSPHATIDATE CYTIDYLYLTRANSFERASE"/>
    <property type="match status" value="1"/>
</dbReference>
<dbReference type="GO" id="GO:0009273">
    <property type="term" value="P:peptidoglycan-based cell wall biogenesis"/>
    <property type="evidence" value="ECO:0007669"/>
    <property type="project" value="TreeGrafter"/>
</dbReference>
<dbReference type="Proteomes" id="UP000192491">
    <property type="component" value="Unassembled WGS sequence"/>
</dbReference>
<evidence type="ECO:0000256" key="2">
    <source>
        <dbReference type="ARBA" id="ARBA00010185"/>
    </source>
</evidence>
<evidence type="ECO:0000256" key="6">
    <source>
        <dbReference type="ARBA" id="ARBA00023136"/>
    </source>
</evidence>
<evidence type="ECO:0000256" key="1">
    <source>
        <dbReference type="ARBA" id="ARBA00004141"/>
    </source>
</evidence>
<keyword evidence="5 8" id="KW-1133">Transmembrane helix</keyword>
<keyword evidence="4 7" id="KW-0812">Transmembrane</keyword>
<comment type="subcellular location">
    <subcellularLocation>
        <location evidence="1">Membrane</location>
        <topology evidence="1">Multi-pass membrane protein</topology>
    </subcellularLocation>
</comment>
<keyword evidence="6 8" id="KW-0472">Membrane</keyword>
<evidence type="ECO:0000256" key="3">
    <source>
        <dbReference type="ARBA" id="ARBA00022679"/>
    </source>
</evidence>
<proteinExistence type="inferred from homology"/>
<dbReference type="EC" id="2.7.7.41" evidence="7"/>
<accession>A0A1Y1QEZ4</accession>
<comment type="pathway">
    <text evidence="7">Phospholipid metabolism; CDP-diacylglycerol biosynthesis; CDP-diacylglycerol from sn-glycerol 3-phosphate: step 3/3.</text>
</comment>
<reference evidence="9 10" key="1">
    <citation type="submission" date="2017-01" db="EMBL/GenBank/DDBJ databases">
        <title>Novel large sulfur bacteria in the metagenomes of groundwater-fed chemosynthetic microbial mats in the Lake Huron basin.</title>
        <authorList>
            <person name="Sharrar A.M."/>
            <person name="Flood B.E."/>
            <person name="Bailey J.V."/>
            <person name="Jones D.S."/>
            <person name="Biddanda B."/>
            <person name="Ruberg S.A."/>
            <person name="Marcus D.N."/>
            <person name="Dick G.J."/>
        </authorList>
    </citation>
    <scope>NUCLEOTIDE SEQUENCE [LARGE SCALE GENOMIC DNA]</scope>
    <source>
        <strain evidence="9">A8</strain>
    </source>
</reference>
<feature type="transmembrane region" description="Helical" evidence="8">
    <location>
        <begin position="151"/>
        <end position="173"/>
    </location>
</feature>
<dbReference type="UniPathway" id="UPA00557">
    <property type="reaction ID" value="UER00614"/>
</dbReference>
<evidence type="ECO:0000313" key="9">
    <source>
        <dbReference type="EMBL" id="OQX04097.1"/>
    </source>
</evidence>
<comment type="catalytic activity">
    <reaction evidence="7">
        <text>a 1,2-diacyl-sn-glycero-3-phosphate + CTP + H(+) = a CDP-1,2-diacyl-sn-glycerol + diphosphate</text>
        <dbReference type="Rhea" id="RHEA:16229"/>
        <dbReference type="ChEBI" id="CHEBI:15378"/>
        <dbReference type="ChEBI" id="CHEBI:33019"/>
        <dbReference type="ChEBI" id="CHEBI:37563"/>
        <dbReference type="ChEBI" id="CHEBI:58332"/>
        <dbReference type="ChEBI" id="CHEBI:58608"/>
        <dbReference type="EC" id="2.7.7.41"/>
    </reaction>
</comment>
<evidence type="ECO:0000256" key="5">
    <source>
        <dbReference type="ARBA" id="ARBA00022989"/>
    </source>
</evidence>